<dbReference type="Pfam" id="PF11138">
    <property type="entry name" value="DUF2911"/>
    <property type="match status" value="1"/>
</dbReference>
<evidence type="ECO:0000313" key="1">
    <source>
        <dbReference type="EMBL" id="QHT71842.1"/>
    </source>
</evidence>
<keyword evidence="2" id="KW-1185">Reference proteome</keyword>
<gene>
    <name evidence="1" type="ORF">GXP67_01345</name>
</gene>
<reference evidence="1 2" key="1">
    <citation type="submission" date="2020-01" db="EMBL/GenBank/DDBJ databases">
        <authorList>
            <person name="Kim M.K."/>
        </authorList>
    </citation>
    <scope>NUCLEOTIDE SEQUENCE [LARGE SCALE GENOMIC DNA]</scope>
    <source>
        <strain evidence="1 2">172606-1</strain>
    </source>
</reference>
<proteinExistence type="predicted"/>
<sequence>MRMYTKSSSPEATAVYDKGGLKIQVEYCRPSKKGRVVFGQLEPYGKVWRTGANEATEITFTQPVSFGDKPVAAGTYTLFTIPQPDQWTVILNSELDQWGAFNYNEAKDVARIQVPASQTPQVTEMFTIDFVDANNRVDMLLAWDQTKVAIPIGVGK</sequence>
<evidence type="ECO:0000313" key="2">
    <source>
        <dbReference type="Proteomes" id="UP000480178"/>
    </source>
</evidence>
<name>A0A6C0GWU7_9BACT</name>
<dbReference type="Proteomes" id="UP000480178">
    <property type="component" value="Chromosome"/>
</dbReference>
<accession>A0A6C0GWU7</accession>
<dbReference type="EMBL" id="CP048222">
    <property type="protein sequence ID" value="QHT71842.1"/>
    <property type="molecule type" value="Genomic_DNA"/>
</dbReference>
<organism evidence="1 2">
    <name type="scientific">Rhodocytophaga rosea</name>
    <dbReference type="NCBI Taxonomy" id="2704465"/>
    <lineage>
        <taxon>Bacteria</taxon>
        <taxon>Pseudomonadati</taxon>
        <taxon>Bacteroidota</taxon>
        <taxon>Cytophagia</taxon>
        <taxon>Cytophagales</taxon>
        <taxon>Rhodocytophagaceae</taxon>
        <taxon>Rhodocytophaga</taxon>
    </lineage>
</organism>
<protein>
    <submittedName>
        <fullName evidence="1">DUF2911 domain-containing protein</fullName>
    </submittedName>
</protein>
<dbReference type="InterPro" id="IPR021314">
    <property type="entry name" value="DUF2911"/>
</dbReference>
<dbReference type="KEGG" id="rhoz:GXP67_01345"/>
<dbReference type="AlphaFoldDB" id="A0A6C0GWU7"/>